<dbReference type="Gene3D" id="2.60.40.3210">
    <property type="entry name" value="Zona pellucida, ZP-N domain"/>
    <property type="match status" value="1"/>
</dbReference>
<keyword evidence="6" id="KW-1133">Transmembrane helix</keyword>
<dbReference type="InterPro" id="IPR000859">
    <property type="entry name" value="CUB_dom"/>
</dbReference>
<dbReference type="InterPro" id="IPR055355">
    <property type="entry name" value="ZP-C"/>
</dbReference>
<dbReference type="PANTHER" id="PTHR14002:SF27">
    <property type="entry name" value="CUB AND ZONA PELLUCIDA-LIKE DOMAIN-CONTAINING PROTEIN 1"/>
    <property type="match status" value="1"/>
</dbReference>
<dbReference type="InterPro" id="IPR042235">
    <property type="entry name" value="ZP-C_dom"/>
</dbReference>
<evidence type="ECO:0000256" key="6">
    <source>
        <dbReference type="SAM" id="Phobius"/>
    </source>
</evidence>
<keyword evidence="4" id="KW-0325">Glycoprotein</keyword>
<dbReference type="InterPro" id="IPR055356">
    <property type="entry name" value="ZP-N"/>
</dbReference>
<keyword evidence="1" id="KW-0732">Signal</keyword>
<gene>
    <name evidence="9" type="primary">CUZD1</name>
    <name evidence="9" type="ORF">Y1Q_0012832</name>
</gene>
<proteinExistence type="predicted"/>
<feature type="domain" description="ZP" evidence="8">
    <location>
        <begin position="276"/>
        <end position="517"/>
    </location>
</feature>
<evidence type="ECO:0000259" key="7">
    <source>
        <dbReference type="PROSITE" id="PS01180"/>
    </source>
</evidence>
<keyword evidence="10" id="KW-1185">Reference proteome</keyword>
<keyword evidence="2" id="KW-0677">Repeat</keyword>
<evidence type="ECO:0000259" key="8">
    <source>
        <dbReference type="PROSITE" id="PS51034"/>
    </source>
</evidence>
<dbReference type="InterPro" id="IPR035914">
    <property type="entry name" value="Sperma_CUB_dom_sf"/>
</dbReference>
<name>A0A151P481_ALLMI</name>
<dbReference type="SMART" id="SM00241">
    <property type="entry name" value="ZP"/>
    <property type="match status" value="1"/>
</dbReference>
<feature type="domain" description="CUB" evidence="7">
    <location>
        <begin position="153"/>
        <end position="264"/>
    </location>
</feature>
<comment type="caution">
    <text evidence="9">The sequence shown here is derived from an EMBL/GenBank/DDBJ whole genome shotgun (WGS) entry which is preliminary data.</text>
</comment>
<dbReference type="AlphaFoldDB" id="A0A151P481"/>
<dbReference type="InterPro" id="IPR001507">
    <property type="entry name" value="ZP_dom"/>
</dbReference>
<dbReference type="Pfam" id="PF23344">
    <property type="entry name" value="ZP-N"/>
    <property type="match status" value="1"/>
</dbReference>
<evidence type="ECO:0000256" key="4">
    <source>
        <dbReference type="ARBA" id="ARBA00023180"/>
    </source>
</evidence>
<keyword evidence="6" id="KW-0812">Transmembrane</keyword>
<keyword evidence="6" id="KW-0472">Membrane</keyword>
<evidence type="ECO:0000256" key="1">
    <source>
        <dbReference type="ARBA" id="ARBA00022729"/>
    </source>
</evidence>
<dbReference type="SUPFAM" id="SSF49854">
    <property type="entry name" value="Spermadhesin, CUB domain"/>
    <property type="match status" value="2"/>
</dbReference>
<dbReference type="PANTHER" id="PTHR14002">
    <property type="entry name" value="ENDOGLIN/TGF-BETA RECEPTOR TYPE III"/>
    <property type="match status" value="1"/>
</dbReference>
<accession>A0A151P481</accession>
<evidence type="ECO:0000256" key="3">
    <source>
        <dbReference type="ARBA" id="ARBA00023157"/>
    </source>
</evidence>
<dbReference type="CDD" id="cd00041">
    <property type="entry name" value="CUB"/>
    <property type="match status" value="2"/>
</dbReference>
<evidence type="ECO:0000256" key="2">
    <source>
        <dbReference type="ARBA" id="ARBA00022737"/>
    </source>
</evidence>
<dbReference type="Pfam" id="PF00431">
    <property type="entry name" value="CUB"/>
    <property type="match status" value="2"/>
</dbReference>
<dbReference type="eggNOG" id="ENOG502RSDM">
    <property type="taxonomic scope" value="Eukaryota"/>
</dbReference>
<feature type="transmembrane region" description="Helical" evidence="6">
    <location>
        <begin position="567"/>
        <end position="591"/>
    </location>
</feature>
<dbReference type="SMART" id="SM00042">
    <property type="entry name" value="CUB"/>
    <property type="match status" value="2"/>
</dbReference>
<dbReference type="Proteomes" id="UP000050525">
    <property type="component" value="Unassembled WGS sequence"/>
</dbReference>
<dbReference type="Gene3D" id="2.60.40.4100">
    <property type="entry name" value="Zona pellucida, ZP-C domain"/>
    <property type="match status" value="1"/>
</dbReference>
<dbReference type="Pfam" id="PF00100">
    <property type="entry name" value="Zona_pellucida"/>
    <property type="match status" value="1"/>
</dbReference>
<dbReference type="Gene3D" id="2.60.120.290">
    <property type="entry name" value="Spermadhesin, CUB domain"/>
    <property type="match status" value="2"/>
</dbReference>
<feature type="domain" description="CUB" evidence="7">
    <location>
        <begin position="36"/>
        <end position="144"/>
    </location>
</feature>
<keyword evidence="3" id="KW-1015">Disulfide bond</keyword>
<dbReference type="PROSITE" id="PS51034">
    <property type="entry name" value="ZP_2"/>
    <property type="match status" value="1"/>
</dbReference>
<protein>
    <submittedName>
        <fullName evidence="9">CUB and zona pellucida-like domain-containing protein 1</fullName>
    </submittedName>
</protein>
<comment type="caution">
    <text evidence="5">Lacks conserved residue(s) required for the propagation of feature annotation.</text>
</comment>
<dbReference type="EMBL" id="AKHW03001049">
    <property type="protein sequence ID" value="KYO43858.1"/>
    <property type="molecule type" value="Genomic_DNA"/>
</dbReference>
<dbReference type="FunFam" id="2.60.120.290:FF:000004">
    <property type="entry name" value="Metalloendopeptidase"/>
    <property type="match status" value="1"/>
</dbReference>
<organism evidence="9 10">
    <name type="scientific">Alligator mississippiensis</name>
    <name type="common">American alligator</name>
    <dbReference type="NCBI Taxonomy" id="8496"/>
    <lineage>
        <taxon>Eukaryota</taxon>
        <taxon>Metazoa</taxon>
        <taxon>Chordata</taxon>
        <taxon>Craniata</taxon>
        <taxon>Vertebrata</taxon>
        <taxon>Euteleostomi</taxon>
        <taxon>Archelosauria</taxon>
        <taxon>Archosauria</taxon>
        <taxon>Crocodylia</taxon>
        <taxon>Alligatoridae</taxon>
        <taxon>Alligatorinae</taxon>
        <taxon>Alligator</taxon>
    </lineage>
</organism>
<evidence type="ECO:0000313" key="10">
    <source>
        <dbReference type="Proteomes" id="UP000050525"/>
    </source>
</evidence>
<evidence type="ECO:0000256" key="5">
    <source>
        <dbReference type="PROSITE-ProRule" id="PRU00059"/>
    </source>
</evidence>
<reference evidence="9 10" key="1">
    <citation type="journal article" date="2012" name="Genome Biol.">
        <title>Sequencing three crocodilian genomes to illuminate the evolution of archosaurs and amniotes.</title>
        <authorList>
            <person name="St John J.A."/>
            <person name="Braun E.L."/>
            <person name="Isberg S.R."/>
            <person name="Miles L.G."/>
            <person name="Chong A.Y."/>
            <person name="Gongora J."/>
            <person name="Dalzell P."/>
            <person name="Moran C."/>
            <person name="Bed'hom B."/>
            <person name="Abzhanov A."/>
            <person name="Burgess S.C."/>
            <person name="Cooksey A.M."/>
            <person name="Castoe T.A."/>
            <person name="Crawford N.G."/>
            <person name="Densmore L.D."/>
            <person name="Drew J.C."/>
            <person name="Edwards S.V."/>
            <person name="Faircloth B.C."/>
            <person name="Fujita M.K."/>
            <person name="Greenwold M.J."/>
            <person name="Hoffmann F.G."/>
            <person name="Howard J.M."/>
            <person name="Iguchi T."/>
            <person name="Janes D.E."/>
            <person name="Khan S.Y."/>
            <person name="Kohno S."/>
            <person name="de Koning A.J."/>
            <person name="Lance S.L."/>
            <person name="McCarthy F.M."/>
            <person name="McCormack J.E."/>
            <person name="Merchant M.E."/>
            <person name="Peterson D.G."/>
            <person name="Pollock D.D."/>
            <person name="Pourmand N."/>
            <person name="Raney B.J."/>
            <person name="Roessler K.A."/>
            <person name="Sanford J.R."/>
            <person name="Sawyer R.H."/>
            <person name="Schmidt C.J."/>
            <person name="Triplett E.W."/>
            <person name="Tuberville T.D."/>
            <person name="Venegas-Anaya M."/>
            <person name="Howard J.T."/>
            <person name="Jarvis E.D."/>
            <person name="Guillette L.J.Jr."/>
            <person name="Glenn T.C."/>
            <person name="Green R.E."/>
            <person name="Ray D.A."/>
        </authorList>
    </citation>
    <scope>NUCLEOTIDE SEQUENCE [LARGE SCALE GENOMIC DNA]</scope>
    <source>
        <strain evidence="9">KSC_2009_1</strain>
    </source>
</reference>
<sequence>MPAGLNVLHLGQDILFHDPGNLLIASVFLSKTSAGCGASLGEDSKAFPIDLYSNENCTWKIQRPENKVIRLIFSYFQLDPSASCEMENIKVYDGPTSNSTLLGQVCSNIDSIPVFESSSNSLSFQVTTDSTDLKRSIFVFYYFFPSGSKTEDCGGLLTSPEGTLTSPNYPKPHPEFTYCVWRIQTAENSKINLTFTDLFLELDPNCKFDFLAIYDGPSTKSGLIGHVCGRSRPTFESTSNTMTIALSTDYANSYRGFSAHYTSIPLPAPKPNTSLTCSSDIMTVVLSDTYLDSLSYNENNLQLNDPTCRPISRNPVIFSFPLNSCGTVKMKEGNRITYTNLIAASQTGEIITRQKNLQIFVKCEMENNSTVEIMYVSEDGVIQNSSALGRYNVSMSFYESDLFTRPILDSPYYIDLNKTLFVQVSLHSTDADLLVFVDTCVASPNLDFGSPTYALIQNGCIKDDTYMNYPLLQHYGRFKFNAFEFLRNHASVYLQCQVLICDSNESNSRCTQGCVPRQKRDISSYKWKANAVIGPIRLKRDRSSVDHLESLSEVHPGKTQNLQQNSLYIFSFMILATNVVILVAVIVKHYIKCQSEYKYQKLQGY</sequence>
<evidence type="ECO:0000313" key="9">
    <source>
        <dbReference type="EMBL" id="KYO43858.1"/>
    </source>
</evidence>
<dbReference type="STRING" id="8496.A0A151P481"/>
<dbReference type="FunFam" id="2.60.40.4100:FF:000005">
    <property type="entry name" value="Deleted in malignant brain tumors 1"/>
    <property type="match status" value="1"/>
</dbReference>
<dbReference type="PROSITE" id="PS01180">
    <property type="entry name" value="CUB"/>
    <property type="match status" value="2"/>
</dbReference>